<dbReference type="SUPFAM" id="SSF52540">
    <property type="entry name" value="P-loop containing nucleoside triphosphate hydrolases"/>
    <property type="match status" value="1"/>
</dbReference>
<dbReference type="PANTHER" id="PTHR42794:SF1">
    <property type="entry name" value="HEMIN IMPORT ATP-BINDING PROTEIN HMUV"/>
    <property type="match status" value="1"/>
</dbReference>
<organism evidence="7">
    <name type="scientific">Treponema denticola H-22</name>
    <dbReference type="NCBI Taxonomy" id="999432"/>
    <lineage>
        <taxon>Bacteria</taxon>
        <taxon>Pseudomonadati</taxon>
        <taxon>Spirochaetota</taxon>
        <taxon>Spirochaetia</taxon>
        <taxon>Spirochaetales</taxon>
        <taxon>Treponemataceae</taxon>
        <taxon>Treponema</taxon>
    </lineage>
</organism>
<protein>
    <recommendedName>
        <fullName evidence="6">ABC transporter domain-containing protein</fullName>
    </recommendedName>
</protein>
<feature type="domain" description="ABC transporter" evidence="6">
    <location>
        <begin position="6"/>
        <end position="243"/>
    </location>
</feature>
<dbReference type="CDD" id="cd03214">
    <property type="entry name" value="ABC_Iron-Siderophores_B12_Hemin"/>
    <property type="match status" value="1"/>
</dbReference>
<dbReference type="GO" id="GO:0016887">
    <property type="term" value="F:ATP hydrolysis activity"/>
    <property type="evidence" value="ECO:0007669"/>
    <property type="project" value="InterPro"/>
</dbReference>
<evidence type="ECO:0000256" key="5">
    <source>
        <dbReference type="ARBA" id="ARBA00037066"/>
    </source>
</evidence>
<dbReference type="InterPro" id="IPR027417">
    <property type="entry name" value="P-loop_NTPase"/>
</dbReference>
<dbReference type="SMART" id="SM00382">
    <property type="entry name" value="AAA"/>
    <property type="match status" value="1"/>
</dbReference>
<dbReference type="AlphaFoldDB" id="A0A0E2E612"/>
<keyword evidence="3" id="KW-0067">ATP-binding</keyword>
<comment type="function">
    <text evidence="5">Part of the ABC transporter complex HmuTUV involved in hemin import. Responsible for energy coupling to the transport system.</text>
</comment>
<dbReference type="Pfam" id="PF00005">
    <property type="entry name" value="ABC_tran"/>
    <property type="match status" value="1"/>
</dbReference>
<evidence type="ECO:0000259" key="6">
    <source>
        <dbReference type="PROSITE" id="PS50893"/>
    </source>
</evidence>
<dbReference type="HOGENOM" id="CLU_000604_1_11_12"/>
<dbReference type="InterPro" id="IPR003439">
    <property type="entry name" value="ABC_transporter-like_ATP-bd"/>
</dbReference>
<dbReference type="GO" id="GO:0005524">
    <property type="term" value="F:ATP binding"/>
    <property type="evidence" value="ECO:0007669"/>
    <property type="project" value="UniProtKB-KW"/>
</dbReference>
<dbReference type="InterPro" id="IPR003593">
    <property type="entry name" value="AAA+_ATPase"/>
</dbReference>
<evidence type="ECO:0000256" key="2">
    <source>
        <dbReference type="ARBA" id="ARBA00022741"/>
    </source>
</evidence>
<dbReference type="PATRIC" id="fig|999432.5.peg.972"/>
<dbReference type="RefSeq" id="WP_002683838.1">
    <property type="nucleotide sequence ID" value="NZ_CM001795.1"/>
</dbReference>
<reference evidence="7" key="1">
    <citation type="submission" date="2012-01" db="EMBL/GenBank/DDBJ databases">
        <title>The Genome Sequence of Treponema denticola H-22.</title>
        <authorList>
            <consortium name="The Broad Institute Genome Sequencing Platform"/>
            <person name="Earl A."/>
            <person name="Ward D."/>
            <person name="Feldgarden M."/>
            <person name="Gevers D."/>
            <person name="Blanton J.M."/>
            <person name="Fenno C.J."/>
            <person name="Baranova O.V."/>
            <person name="Mathney J."/>
            <person name="Dewhirst F.E."/>
            <person name="Izard J."/>
            <person name="Young S.K."/>
            <person name="Zeng Q."/>
            <person name="Gargeya S."/>
            <person name="Fitzgerald M."/>
            <person name="Haas B."/>
            <person name="Abouelleil A."/>
            <person name="Alvarado L."/>
            <person name="Arachchi H.M."/>
            <person name="Berlin A."/>
            <person name="Chapman S.B."/>
            <person name="Gearin G."/>
            <person name="Goldberg J."/>
            <person name="Griggs A."/>
            <person name="Gujja S."/>
            <person name="Hansen M."/>
            <person name="Heiman D."/>
            <person name="Howarth C."/>
            <person name="Larimer J."/>
            <person name="Lui A."/>
            <person name="MacDonald P.J.P."/>
            <person name="McCowen C."/>
            <person name="Montmayeur A."/>
            <person name="Murphy C."/>
            <person name="Neiman D."/>
            <person name="Pearson M."/>
            <person name="Priest M."/>
            <person name="Roberts A."/>
            <person name="Saif S."/>
            <person name="Shea T."/>
            <person name="Sisk P."/>
            <person name="Stolte C."/>
            <person name="Sykes S."/>
            <person name="Wortman J."/>
            <person name="Nusbaum C."/>
            <person name="Birren B."/>
        </authorList>
    </citation>
    <scope>NUCLEOTIDE SEQUENCE [LARGE SCALE GENOMIC DNA]</scope>
    <source>
        <strain evidence="7">H-22</strain>
    </source>
</reference>
<evidence type="ECO:0000256" key="1">
    <source>
        <dbReference type="ARBA" id="ARBA00022448"/>
    </source>
</evidence>
<dbReference type="PROSITE" id="PS50893">
    <property type="entry name" value="ABC_TRANSPORTER_2"/>
    <property type="match status" value="1"/>
</dbReference>
<dbReference type="Gene3D" id="3.40.50.300">
    <property type="entry name" value="P-loop containing nucleotide triphosphate hydrolases"/>
    <property type="match status" value="1"/>
</dbReference>
<proteinExistence type="predicted"/>
<evidence type="ECO:0000313" key="7">
    <source>
        <dbReference type="EMBL" id="EMB34185.1"/>
    </source>
</evidence>
<keyword evidence="1" id="KW-0813">Transport</keyword>
<name>A0A0E2E612_TREDN</name>
<dbReference type="FunFam" id="3.40.50.300:FF:000134">
    <property type="entry name" value="Iron-enterobactin ABC transporter ATP-binding protein"/>
    <property type="match status" value="1"/>
</dbReference>
<keyword evidence="2" id="KW-0547">Nucleotide-binding</keyword>
<dbReference type="Proteomes" id="UP000011705">
    <property type="component" value="Chromosome"/>
</dbReference>
<keyword evidence="4" id="KW-1278">Translocase</keyword>
<dbReference type="EMBL" id="AGDV01000009">
    <property type="protein sequence ID" value="EMB34185.1"/>
    <property type="molecule type" value="Genomic_DNA"/>
</dbReference>
<dbReference type="PANTHER" id="PTHR42794">
    <property type="entry name" value="HEMIN IMPORT ATP-BINDING PROTEIN HMUV"/>
    <property type="match status" value="1"/>
</dbReference>
<gene>
    <name evidence="7" type="ORF">HMPREF9726_00934</name>
</gene>
<accession>A0A0E2E612</accession>
<comment type="caution">
    <text evidence="7">The sequence shown here is derived from an EMBL/GenBank/DDBJ whole genome shotgun (WGS) entry which is preliminary data.</text>
</comment>
<evidence type="ECO:0000256" key="3">
    <source>
        <dbReference type="ARBA" id="ARBA00022840"/>
    </source>
</evidence>
<evidence type="ECO:0000256" key="4">
    <source>
        <dbReference type="ARBA" id="ARBA00022967"/>
    </source>
</evidence>
<sequence>MDYPLINVKSVYAGYSKTPVLKDISFSVLKGDSLCVLGPNGCGKTTLLKTLAGLIGYSGEILLKGQNLKNIKRKDIAKKIAVLSQVSSIYFSYSVYDTVMMGRYAHREGSSFLSVSKKDRAYVEKCLRAVDIWNLREKKIDELSGGQLQRVYLARTLAQEPELILLDEPTNHLDLKAQTELILFLKEICKKEAKAVIGVFHDINLALQFADKLIFLKDGIIQASGKKDEVLNREILQSVYGMDVAEWMKDSFNLWLRAF</sequence>